<keyword evidence="2" id="KW-0472">Membrane</keyword>
<dbReference type="Proteomes" id="UP001197093">
    <property type="component" value="Unassembled WGS sequence"/>
</dbReference>
<feature type="transmembrane region" description="Helical" evidence="2">
    <location>
        <begin position="182"/>
        <end position="201"/>
    </location>
</feature>
<evidence type="ECO:0000313" key="3">
    <source>
        <dbReference type="EMBL" id="KAG7284787.1"/>
    </source>
</evidence>
<organism evidence="3 4">
    <name type="scientific">Staphylotrichum longicolle</name>
    <dbReference type="NCBI Taxonomy" id="669026"/>
    <lineage>
        <taxon>Eukaryota</taxon>
        <taxon>Fungi</taxon>
        <taxon>Dikarya</taxon>
        <taxon>Ascomycota</taxon>
        <taxon>Pezizomycotina</taxon>
        <taxon>Sordariomycetes</taxon>
        <taxon>Sordariomycetidae</taxon>
        <taxon>Sordariales</taxon>
        <taxon>Chaetomiaceae</taxon>
        <taxon>Staphylotrichum</taxon>
    </lineage>
</organism>
<evidence type="ECO:0000256" key="1">
    <source>
        <dbReference type="SAM" id="MobiDB-lite"/>
    </source>
</evidence>
<reference evidence="3" key="1">
    <citation type="submission" date="2023-02" db="EMBL/GenBank/DDBJ databases">
        <authorList>
            <person name="Palmer J.M."/>
        </authorList>
    </citation>
    <scope>NUCLEOTIDE SEQUENCE</scope>
    <source>
        <strain evidence="3">FW57</strain>
    </source>
</reference>
<feature type="transmembrane region" description="Helical" evidence="2">
    <location>
        <begin position="43"/>
        <end position="63"/>
    </location>
</feature>
<feature type="region of interest" description="Disordered" evidence="1">
    <location>
        <begin position="240"/>
        <end position="271"/>
    </location>
</feature>
<comment type="caution">
    <text evidence="3">The sequence shown here is derived from an EMBL/GenBank/DDBJ whole genome shotgun (WGS) entry which is preliminary data.</text>
</comment>
<dbReference type="EMBL" id="JAHCVI010000005">
    <property type="protein sequence ID" value="KAG7284787.1"/>
    <property type="molecule type" value="Genomic_DNA"/>
</dbReference>
<keyword evidence="2" id="KW-1133">Transmembrane helix</keyword>
<proteinExistence type="predicted"/>
<sequence length="271" mass="29720">MVAQLPPEVMGVAVGVLIYSFLCLASGVLLLWLVCVYDERKSYVAMLGAFVSLHTLASIAQQIHTIARWCDIKTEQHANIVANVGNPELNITGASTGLDLVLFYILIGCFARGAIMLLAILGRYAHSRLTLATWNSPHSHTQTMSGGGNVTHNTHVTAGANGRRSTRSPRVGIYDKWLVPRFSLAFCALSLFQIIVISFQLRAAAETPETPPSRFPFAPPPPPPFVCDARKYIGKRLSRAARQGWRRERDEEGGRRRARVLAASAHPEYGS</sequence>
<accession>A0AAD4EP00</accession>
<keyword evidence="2" id="KW-0812">Transmembrane</keyword>
<dbReference type="AlphaFoldDB" id="A0AAD4EP00"/>
<feature type="transmembrane region" description="Helical" evidence="2">
    <location>
        <begin position="101"/>
        <end position="121"/>
    </location>
</feature>
<feature type="transmembrane region" description="Helical" evidence="2">
    <location>
        <begin position="12"/>
        <end position="36"/>
    </location>
</feature>
<feature type="compositionally biased region" description="Basic and acidic residues" evidence="1">
    <location>
        <begin position="245"/>
        <end position="255"/>
    </location>
</feature>
<name>A0AAD4EP00_9PEZI</name>
<evidence type="ECO:0000256" key="2">
    <source>
        <dbReference type="SAM" id="Phobius"/>
    </source>
</evidence>
<gene>
    <name evidence="3" type="ORF">NEMBOFW57_009399</name>
</gene>
<keyword evidence="4" id="KW-1185">Reference proteome</keyword>
<evidence type="ECO:0000313" key="4">
    <source>
        <dbReference type="Proteomes" id="UP001197093"/>
    </source>
</evidence>
<protein>
    <submittedName>
        <fullName evidence="3">Uncharacterized protein</fullName>
    </submittedName>
</protein>